<dbReference type="SUPFAM" id="SSF103196">
    <property type="entry name" value="Roadblock/LC7 domain"/>
    <property type="match status" value="1"/>
</dbReference>
<reference evidence="2 3" key="1">
    <citation type="journal article" date="2021" name="BMC Biol.">
        <title>Horizontally acquired antibacterial genes associated with adaptive radiation of ladybird beetles.</title>
        <authorList>
            <person name="Li H.S."/>
            <person name="Tang X.F."/>
            <person name="Huang Y.H."/>
            <person name="Xu Z.Y."/>
            <person name="Chen M.L."/>
            <person name="Du X.Y."/>
            <person name="Qiu B.Y."/>
            <person name="Chen P.T."/>
            <person name="Zhang W."/>
            <person name="Slipinski A."/>
            <person name="Escalona H.E."/>
            <person name="Waterhouse R.M."/>
            <person name="Zwick A."/>
            <person name="Pang H."/>
        </authorList>
    </citation>
    <scope>NUCLEOTIDE SEQUENCE [LARGE SCALE GENOMIC DNA]</scope>
    <source>
        <strain evidence="2">SYSU2018</strain>
    </source>
</reference>
<accession>A0ABD2MWP1</accession>
<evidence type="ECO:0008006" key="4">
    <source>
        <dbReference type="Google" id="ProtNLM"/>
    </source>
</evidence>
<proteinExistence type="inferred from homology"/>
<dbReference type="EMBL" id="JABFTP020000042">
    <property type="protein sequence ID" value="KAL3270574.1"/>
    <property type="molecule type" value="Genomic_DNA"/>
</dbReference>
<organism evidence="2 3">
    <name type="scientific">Cryptolaemus montrouzieri</name>
    <dbReference type="NCBI Taxonomy" id="559131"/>
    <lineage>
        <taxon>Eukaryota</taxon>
        <taxon>Metazoa</taxon>
        <taxon>Ecdysozoa</taxon>
        <taxon>Arthropoda</taxon>
        <taxon>Hexapoda</taxon>
        <taxon>Insecta</taxon>
        <taxon>Pterygota</taxon>
        <taxon>Neoptera</taxon>
        <taxon>Endopterygota</taxon>
        <taxon>Coleoptera</taxon>
        <taxon>Polyphaga</taxon>
        <taxon>Cucujiformia</taxon>
        <taxon>Coccinelloidea</taxon>
        <taxon>Coccinellidae</taxon>
        <taxon>Scymninae</taxon>
        <taxon>Scymnini</taxon>
        <taxon>Cryptolaemus</taxon>
    </lineage>
</organism>
<dbReference type="Pfam" id="PF08923">
    <property type="entry name" value="MAPKK1_Int"/>
    <property type="match status" value="1"/>
</dbReference>
<dbReference type="GO" id="GO:0005737">
    <property type="term" value="C:cytoplasm"/>
    <property type="evidence" value="ECO:0007669"/>
    <property type="project" value="UniProtKB-ARBA"/>
</dbReference>
<dbReference type="GO" id="GO:1902533">
    <property type="term" value="P:positive regulation of intracellular signal transduction"/>
    <property type="evidence" value="ECO:0007669"/>
    <property type="project" value="UniProtKB-ARBA"/>
</dbReference>
<keyword evidence="3" id="KW-1185">Reference proteome</keyword>
<comment type="similarity">
    <text evidence="1">Belongs to the LAMTOR3 family.</text>
</comment>
<protein>
    <recommendedName>
        <fullName evidence="4">Ragulator complex protein LAMTOR3</fullName>
    </recommendedName>
</protein>
<dbReference type="PANTHER" id="PTHR13378">
    <property type="entry name" value="REGULATOR COMPLEX PROTEIN LAMTOR3"/>
    <property type="match status" value="1"/>
</dbReference>
<dbReference type="AlphaFoldDB" id="A0ABD2MWP1"/>
<evidence type="ECO:0000313" key="2">
    <source>
        <dbReference type="EMBL" id="KAL3270574.1"/>
    </source>
</evidence>
<dbReference type="PANTHER" id="PTHR13378:SF1">
    <property type="entry name" value="RAGULATOR COMPLEX PROTEIN LAMTOR3"/>
    <property type="match status" value="1"/>
</dbReference>
<dbReference type="Proteomes" id="UP001516400">
    <property type="component" value="Unassembled WGS sequence"/>
</dbReference>
<dbReference type="SMART" id="SM01278">
    <property type="entry name" value="MAPKK1_Int"/>
    <property type="match status" value="1"/>
</dbReference>
<evidence type="ECO:0000313" key="3">
    <source>
        <dbReference type="Proteomes" id="UP001516400"/>
    </source>
</evidence>
<dbReference type="InterPro" id="IPR015019">
    <property type="entry name" value="LAMTOR3"/>
</dbReference>
<dbReference type="Gene3D" id="3.30.450.30">
    <property type="entry name" value="Dynein light chain 2a, cytoplasmic"/>
    <property type="match status" value="1"/>
</dbReference>
<gene>
    <name evidence="2" type="ORF">HHI36_021111</name>
</gene>
<dbReference type="FunFam" id="3.30.450.30:FF:000003">
    <property type="entry name" value="ragulator complex protein LAMTOR3 homolog"/>
    <property type="match status" value="1"/>
</dbReference>
<evidence type="ECO:0000256" key="1">
    <source>
        <dbReference type="ARBA" id="ARBA00005356"/>
    </source>
</evidence>
<name>A0ABD2MWP1_9CUCU</name>
<comment type="caution">
    <text evidence="2">The sequence shown here is derived from an EMBL/GenBank/DDBJ whole genome shotgun (WGS) entry which is preliminary data.</text>
</comment>
<sequence length="124" mass="13547">MAEEIKKILQDILTKVPDLHCILITDRDGVSVAKVCTEKATESGTRFGFISTFGLAVDQGSKLGLGKTSTLICYYSQYQVIQMNKSPLVLTFIASKKCNTGLIMALENQLEPIISELSMVVAET</sequence>